<feature type="repeat" description="RCC1" evidence="1">
    <location>
        <begin position="158"/>
        <end position="205"/>
    </location>
</feature>
<evidence type="ECO:0000313" key="3">
    <source>
        <dbReference type="EMBL" id="KAJ3425136.1"/>
    </source>
</evidence>
<dbReference type="PROSITE" id="PS50012">
    <property type="entry name" value="RCC1_3"/>
    <property type="match status" value="1"/>
</dbReference>
<dbReference type="InterPro" id="IPR000408">
    <property type="entry name" value="Reg_chr_condens"/>
</dbReference>
<dbReference type="PANTHER" id="PTHR45982:SF1">
    <property type="entry name" value="REGULATOR OF CHROMOSOME CONDENSATION"/>
    <property type="match status" value="1"/>
</dbReference>
<feature type="domain" description="BTB" evidence="2">
    <location>
        <begin position="512"/>
        <end position="572"/>
    </location>
</feature>
<dbReference type="InterPro" id="IPR051553">
    <property type="entry name" value="Ran_GTPase-activating"/>
</dbReference>
<evidence type="ECO:0000313" key="4">
    <source>
        <dbReference type="Proteomes" id="UP001146793"/>
    </source>
</evidence>
<evidence type="ECO:0000259" key="2">
    <source>
        <dbReference type="PROSITE" id="PS50097"/>
    </source>
</evidence>
<dbReference type="SMART" id="SM00225">
    <property type="entry name" value="BTB"/>
    <property type="match status" value="1"/>
</dbReference>
<proteinExistence type="predicted"/>
<organism evidence="3 4">
    <name type="scientific">Anaeramoeba flamelloides</name>
    <dbReference type="NCBI Taxonomy" id="1746091"/>
    <lineage>
        <taxon>Eukaryota</taxon>
        <taxon>Metamonada</taxon>
        <taxon>Anaeramoebidae</taxon>
        <taxon>Anaeramoeba</taxon>
    </lineage>
</organism>
<gene>
    <name evidence="3" type="ORF">M0812_27570</name>
</gene>
<dbReference type="SUPFAM" id="SSF54695">
    <property type="entry name" value="POZ domain"/>
    <property type="match status" value="1"/>
</dbReference>
<dbReference type="Pfam" id="PF13540">
    <property type="entry name" value="RCC1_2"/>
    <property type="match status" value="1"/>
</dbReference>
<dbReference type="CDD" id="cd18186">
    <property type="entry name" value="BTB_POZ_ZBTB_KLHL-like"/>
    <property type="match status" value="1"/>
</dbReference>
<name>A0AAV7Y829_9EUKA</name>
<sequence>MLNKYYLSGKSSGYIFLLGSNKNNLSKFSLVSEIDNRLEVKKIVLCVEKTERLLVWKGTNKLELYQYSKGILKYTIENEQIKDIQAGELYFLILTKSGKLYSLADGSTESETIEIPFSDPELSNFDSLREVTFFSSKKLKVTTFRMSNYTNYYICNDGSLYASGWGEEGEIGNGENTNQQLPVFVADDVTKVFTGKNNYNFFYVSKQNKLFGCGYNTYFSLATEQQNNRTIPIEITVKKDSNIEPSQIEVIECTSKASFLLTKEGKLFSCGSLEHNGHDVVKTKYEEIPLFKEKKIIKIGCGDNYILALSSENKLYGWGFSAENIPTDQFLKKGFSHIPIPLNVPEPLLNISPKWLTLACGYKTFLLYCLMGSNIKNDFKMLFESNKFCDSVINTFDDKIIPIHKLLIELRANLKINKIQEIVKKNNFGEKEINIFLKWIYFDEITETNTLELFFKALNLSFPPNENENSLELHLSKLYKDEDSKNFFILVKDDEDENEDDEEEDEDEENYEEIPVHKLILVARSGLFREMFDNLNEKEKKLNQIKDYSKKSIDSLEILIKFLYTDKLELTADHDPELIVEELEDAVEYYQLNENSNLNHELILIKKKLHK</sequence>
<dbReference type="PANTHER" id="PTHR45982">
    <property type="entry name" value="REGULATOR OF CHROMOSOME CONDENSATION"/>
    <property type="match status" value="1"/>
</dbReference>
<dbReference type="Proteomes" id="UP001146793">
    <property type="component" value="Unassembled WGS sequence"/>
</dbReference>
<protein>
    <recommendedName>
        <fullName evidence="2">BTB domain-containing protein</fullName>
    </recommendedName>
</protein>
<dbReference type="InterPro" id="IPR011333">
    <property type="entry name" value="SKP1/BTB/POZ_sf"/>
</dbReference>
<dbReference type="EMBL" id="JANTQA010000070">
    <property type="protein sequence ID" value="KAJ3425136.1"/>
    <property type="molecule type" value="Genomic_DNA"/>
</dbReference>
<comment type="caution">
    <text evidence="3">The sequence shown here is derived from an EMBL/GenBank/DDBJ whole genome shotgun (WGS) entry which is preliminary data.</text>
</comment>
<dbReference type="AlphaFoldDB" id="A0AAV7Y829"/>
<evidence type="ECO:0000256" key="1">
    <source>
        <dbReference type="PROSITE-ProRule" id="PRU00235"/>
    </source>
</evidence>
<dbReference type="InterPro" id="IPR000210">
    <property type="entry name" value="BTB/POZ_dom"/>
</dbReference>
<dbReference type="Pfam" id="PF00651">
    <property type="entry name" value="BTB"/>
    <property type="match status" value="1"/>
</dbReference>
<reference evidence="3" key="1">
    <citation type="submission" date="2022-08" db="EMBL/GenBank/DDBJ databases">
        <title>Novel sulphate-reducing endosymbionts in the free-living metamonad Anaeramoeba.</title>
        <authorList>
            <person name="Jerlstrom-Hultqvist J."/>
            <person name="Cepicka I."/>
            <person name="Gallot-Lavallee L."/>
            <person name="Salas-Leiva D."/>
            <person name="Curtis B.A."/>
            <person name="Zahonova K."/>
            <person name="Pipaliya S."/>
            <person name="Dacks J."/>
            <person name="Roger A.J."/>
        </authorList>
    </citation>
    <scope>NUCLEOTIDE SEQUENCE</scope>
    <source>
        <strain evidence="3">Busselton2</strain>
    </source>
</reference>
<accession>A0AAV7Y829</accession>
<dbReference type="InterPro" id="IPR009091">
    <property type="entry name" value="RCC1/BLIP-II"/>
</dbReference>
<dbReference type="Gene3D" id="3.30.710.10">
    <property type="entry name" value="Potassium Channel Kv1.1, Chain A"/>
    <property type="match status" value="1"/>
</dbReference>
<dbReference type="SUPFAM" id="SSF50985">
    <property type="entry name" value="RCC1/BLIP-II"/>
    <property type="match status" value="1"/>
</dbReference>
<dbReference type="PROSITE" id="PS50097">
    <property type="entry name" value="BTB"/>
    <property type="match status" value="1"/>
</dbReference>
<dbReference type="Gene3D" id="2.130.10.30">
    <property type="entry name" value="Regulator of chromosome condensation 1/beta-lactamase-inhibitor protein II"/>
    <property type="match status" value="1"/>
</dbReference>